<keyword evidence="1" id="KW-0378">Hydrolase</keyword>
<gene>
    <name evidence="1" type="primary">yniC</name>
    <name evidence="1" type="ORF">GJW-30_1_02612</name>
</gene>
<dbReference type="PANTHER" id="PTHR18901:SF38">
    <property type="entry name" value="PSEUDOURIDINE-5'-PHOSPHATASE"/>
    <property type="match status" value="1"/>
</dbReference>
<name>A0A0S3PVW3_9BRAD</name>
<dbReference type="NCBIfam" id="TIGR01509">
    <property type="entry name" value="HAD-SF-IA-v3"/>
    <property type="match status" value="1"/>
</dbReference>
<dbReference type="EMBL" id="AP014946">
    <property type="protein sequence ID" value="BAT60077.1"/>
    <property type="molecule type" value="Genomic_DNA"/>
</dbReference>
<dbReference type="GO" id="GO:0003850">
    <property type="term" value="F:2-deoxyglucose-6-phosphatase activity"/>
    <property type="evidence" value="ECO:0007669"/>
    <property type="project" value="UniProtKB-EC"/>
</dbReference>
<dbReference type="PANTHER" id="PTHR18901">
    <property type="entry name" value="2-DEOXYGLUCOSE-6-PHOSPHATE PHOSPHATASE 2"/>
    <property type="match status" value="1"/>
</dbReference>
<dbReference type="AlphaFoldDB" id="A0A0S3PVW3"/>
<keyword evidence="2" id="KW-1185">Reference proteome</keyword>
<accession>A0A0S3PVW3</accession>
<dbReference type="RefSeq" id="WP_096355997.1">
    <property type="nucleotide sequence ID" value="NZ_AP014946.1"/>
</dbReference>
<proteinExistence type="predicted"/>
<reference evidence="1 2" key="1">
    <citation type="submission" date="2015-08" db="EMBL/GenBank/DDBJ databases">
        <title>Investigation of the bacterial diversity of lava forest soil.</title>
        <authorList>
            <person name="Lee J.S."/>
        </authorList>
    </citation>
    <scope>NUCLEOTIDE SEQUENCE [LARGE SCALE GENOMIC DNA]</scope>
    <source>
        <strain evidence="1 2">GJW-30</strain>
    </source>
</reference>
<dbReference type="InterPro" id="IPR006439">
    <property type="entry name" value="HAD-SF_hydro_IA"/>
</dbReference>
<dbReference type="InterPro" id="IPR023214">
    <property type="entry name" value="HAD_sf"/>
</dbReference>
<dbReference type="EC" id="3.1.3.68" evidence="1"/>
<sequence>MSEAFRFPRQVRGVVFDMDGLLVDTERVYFDALLAAAIFVGNEMPAAFAHAMIGVPGPDCVKMIEDHYGAGFPMQAFSDEYDRLVAVRLAQDIPLRAGAREIVKYLEARGIPAAIATSAGRNAVSRYMGGLSMLEHFKAVVTREDVAQCKPAPDPYLAAAKALGLAPEDCLALEDSYHGITSAHAAGLMPIMVPDMLTVTDEVRGKCIAVVDSLVDVQKMLEAS</sequence>
<dbReference type="OrthoDB" id="9800058at2"/>
<dbReference type="Gene3D" id="3.40.50.1000">
    <property type="entry name" value="HAD superfamily/HAD-like"/>
    <property type="match status" value="1"/>
</dbReference>
<dbReference type="Gene3D" id="1.10.150.240">
    <property type="entry name" value="Putative phosphatase, domain 2"/>
    <property type="match status" value="1"/>
</dbReference>
<evidence type="ECO:0000313" key="1">
    <source>
        <dbReference type="EMBL" id="BAT60077.1"/>
    </source>
</evidence>
<dbReference type="Proteomes" id="UP000236884">
    <property type="component" value="Chromosome"/>
</dbReference>
<dbReference type="KEGG" id="vgo:GJW-30_1_02612"/>
<protein>
    <submittedName>
        <fullName evidence="1">2-deoxyglucose-6-phosphate phosphatase</fullName>
        <ecNumber evidence="1">3.1.3.68</ecNumber>
    </submittedName>
</protein>
<dbReference type="SFLD" id="SFLDG01129">
    <property type="entry name" value="C1.5:_HAD__Beta-PGM__Phosphata"/>
    <property type="match status" value="1"/>
</dbReference>
<dbReference type="Pfam" id="PF13419">
    <property type="entry name" value="HAD_2"/>
    <property type="match status" value="1"/>
</dbReference>
<dbReference type="InterPro" id="IPR023198">
    <property type="entry name" value="PGP-like_dom2"/>
</dbReference>
<organism evidence="1 2">
    <name type="scientific">Variibacter gotjawalensis</name>
    <dbReference type="NCBI Taxonomy" id="1333996"/>
    <lineage>
        <taxon>Bacteria</taxon>
        <taxon>Pseudomonadati</taxon>
        <taxon>Pseudomonadota</taxon>
        <taxon>Alphaproteobacteria</taxon>
        <taxon>Hyphomicrobiales</taxon>
        <taxon>Nitrobacteraceae</taxon>
        <taxon>Variibacter</taxon>
    </lineage>
</organism>
<evidence type="ECO:0000313" key="2">
    <source>
        <dbReference type="Proteomes" id="UP000236884"/>
    </source>
</evidence>
<dbReference type="SFLD" id="SFLDS00003">
    <property type="entry name" value="Haloacid_Dehalogenase"/>
    <property type="match status" value="1"/>
</dbReference>
<dbReference type="SUPFAM" id="SSF56784">
    <property type="entry name" value="HAD-like"/>
    <property type="match status" value="1"/>
</dbReference>
<dbReference type="InterPro" id="IPR041492">
    <property type="entry name" value="HAD_2"/>
</dbReference>
<dbReference type="InterPro" id="IPR036412">
    <property type="entry name" value="HAD-like_sf"/>
</dbReference>